<dbReference type="FunFam" id="3.30.70.2570:FF:000001">
    <property type="entry name" value="Translation factor GUF1, mitochondrial"/>
    <property type="match status" value="1"/>
</dbReference>
<dbReference type="Gene3D" id="3.30.70.2570">
    <property type="entry name" value="Elongation factor 4, C-terminal domain"/>
    <property type="match status" value="1"/>
</dbReference>
<evidence type="ECO:0000256" key="1">
    <source>
        <dbReference type="ARBA" id="ARBA00005454"/>
    </source>
</evidence>
<keyword evidence="5 8" id="KW-0496">Mitochondrion</keyword>
<keyword evidence="6 8" id="KW-0342">GTP-binding</keyword>
<feature type="binding site" evidence="8">
    <location>
        <begin position="72"/>
        <end position="79"/>
    </location>
    <ligand>
        <name>GTP</name>
        <dbReference type="ChEBI" id="CHEBI:37565"/>
    </ligand>
</feature>
<dbReference type="GO" id="GO:0006412">
    <property type="term" value="P:translation"/>
    <property type="evidence" value="ECO:0007669"/>
    <property type="project" value="UniProtKB-KW"/>
</dbReference>
<dbReference type="InterPro" id="IPR027417">
    <property type="entry name" value="P-loop_NTPase"/>
</dbReference>
<evidence type="ECO:0000313" key="11">
    <source>
        <dbReference type="EMBL" id="EEH51037.1"/>
    </source>
</evidence>
<dbReference type="AlphaFoldDB" id="C1NA01"/>
<sequence>MLRDRAIHGTASSRAEPIPEERGATTAKGARRDAQPRATTTLTEREILAAQKDPSEYLAVPSHRIRNFSIIAHVDHGKSTLADRFLEMTRAIPAGGRKQYLDRLPVERARGITVKAQGVSLLHRDEREESESFGQTFLLNLVDTPGHADFSFEVSRSLAACDGALLLVDATQGVQAQTIATFYLALEAGLEIVPAANKARRVDMDNADVDGVKEQMLSAFGIDPDDVLPISAKTGMGCADVLSAVVDAVPPPRGGAGLAERNDDASRLADADADRSDAPLRALLLDCHYDPYRGAVSVVQIEDGTIRMGDSVAGMAQGGRGSEVLELGMMTPEPLKMPELRAGHVGYVITGSRDVKSAIVGDTLYKPSDESPAKGGGGLGKKIAPLPGFRAAKPTVFQGLFPQSGDEFEALRAAVERLVLNDASVSVSNETSVALGPGFRCGFLGLLHADVFHQRLREEFDADVVATAPTVSYRVRYPDTPETSFEDVASPAALDEKRLHQSGGRGGAKGVIEEPMVDATIICPADAVGKVVELCVDRRGSQLEHAQLGVDRVMLRYRLPSAEIAVDFSDELKSRTSGYATFDYDDAGYEPSDIVRLDILVNGEAVDALSSLTHRDKAARRGRDMCARLKEALPRQLFEVAVQAAVSGKVVARETVSAMRKNVTAKCYGGDISRKKKLLSRQKEGKKRMKRIGNVDIPNEAFAGLLSTQSAQRRK</sequence>
<dbReference type="NCBIfam" id="TIGR00231">
    <property type="entry name" value="small_GTP"/>
    <property type="match status" value="1"/>
</dbReference>
<dbReference type="FunFam" id="3.30.70.240:FF:000007">
    <property type="entry name" value="Translation factor GUF1, mitochondrial"/>
    <property type="match status" value="1"/>
</dbReference>
<keyword evidence="4 8" id="KW-0378">Hydrolase</keyword>
<dbReference type="PROSITE" id="PS51722">
    <property type="entry name" value="G_TR_2"/>
    <property type="match status" value="1"/>
</dbReference>
<feature type="region of interest" description="Disordered" evidence="9">
    <location>
        <begin position="253"/>
        <end position="272"/>
    </location>
</feature>
<dbReference type="PRINTS" id="PR00315">
    <property type="entry name" value="ELONGATNFCT"/>
</dbReference>
<dbReference type="Gene3D" id="2.40.30.10">
    <property type="entry name" value="Translation factors"/>
    <property type="match status" value="1"/>
</dbReference>
<dbReference type="InterPro" id="IPR006297">
    <property type="entry name" value="EF-4"/>
</dbReference>
<dbReference type="GO" id="GO:0003924">
    <property type="term" value="F:GTPase activity"/>
    <property type="evidence" value="ECO:0007669"/>
    <property type="project" value="UniProtKB-UniRule"/>
</dbReference>
<dbReference type="SUPFAM" id="SSF52540">
    <property type="entry name" value="P-loop containing nucleoside triphosphate hydrolases"/>
    <property type="match status" value="1"/>
</dbReference>
<dbReference type="PANTHER" id="PTHR43512">
    <property type="entry name" value="TRANSLATION FACTOR GUF1-RELATED"/>
    <property type="match status" value="1"/>
</dbReference>
<dbReference type="RefSeq" id="XP_003064703.1">
    <property type="nucleotide sequence ID" value="XM_003064657.1"/>
</dbReference>
<dbReference type="SUPFAM" id="SSF54980">
    <property type="entry name" value="EF-G C-terminal domain-like"/>
    <property type="match status" value="2"/>
</dbReference>
<dbReference type="Gene3D" id="3.30.70.240">
    <property type="match status" value="1"/>
</dbReference>
<evidence type="ECO:0000256" key="9">
    <source>
        <dbReference type="SAM" id="MobiDB-lite"/>
    </source>
</evidence>
<keyword evidence="2 8" id="KW-0547">Nucleotide-binding</keyword>
<evidence type="ECO:0000256" key="3">
    <source>
        <dbReference type="ARBA" id="ARBA00022792"/>
    </source>
</evidence>
<dbReference type="CDD" id="cd16260">
    <property type="entry name" value="EF4_III"/>
    <property type="match status" value="1"/>
</dbReference>
<dbReference type="KEGG" id="mpp:MICPUCDRAFT_23741"/>
<dbReference type="FunFam" id="3.30.70.870:FF:000004">
    <property type="entry name" value="Translation factor GUF1, mitochondrial"/>
    <property type="match status" value="1"/>
</dbReference>
<dbReference type="InterPro" id="IPR035647">
    <property type="entry name" value="EFG_III/V"/>
</dbReference>
<keyword evidence="3 8" id="KW-0999">Mitochondrion inner membrane</keyword>
<dbReference type="PANTHER" id="PTHR43512:SF7">
    <property type="entry name" value="TRANSLATION FACTOR GUF1, MITOCHONDRIAL"/>
    <property type="match status" value="1"/>
</dbReference>
<dbReference type="GO" id="GO:0097177">
    <property type="term" value="F:mitochondrial ribosome binding"/>
    <property type="evidence" value="ECO:0007669"/>
    <property type="project" value="TreeGrafter"/>
</dbReference>
<protein>
    <recommendedName>
        <fullName evidence="8">Translation factor GUF1 homolog, mitochondrial</fullName>
        <ecNumber evidence="8">3.6.5.n1</ecNumber>
    </recommendedName>
    <alternativeName>
        <fullName evidence="8">Elongation factor 4 homolog</fullName>
        <shortName evidence="8">EF-4</shortName>
    </alternativeName>
    <alternativeName>
        <fullName evidence="8">GTPase GUF1 homolog</fullName>
    </alternativeName>
    <alternativeName>
        <fullName evidence="8">Ribosomal back-translocase</fullName>
    </alternativeName>
</protein>
<evidence type="ECO:0000256" key="5">
    <source>
        <dbReference type="ARBA" id="ARBA00023128"/>
    </source>
</evidence>
<dbReference type="InterPro" id="IPR000795">
    <property type="entry name" value="T_Tr_GTP-bd_dom"/>
</dbReference>
<dbReference type="FunFam" id="3.40.50.300:FF:000078">
    <property type="entry name" value="Elongation factor 4"/>
    <property type="match status" value="1"/>
</dbReference>
<dbReference type="GO" id="GO:0005525">
    <property type="term" value="F:GTP binding"/>
    <property type="evidence" value="ECO:0007669"/>
    <property type="project" value="UniProtKB-UniRule"/>
</dbReference>
<dbReference type="GO" id="GO:0005759">
    <property type="term" value="C:mitochondrial matrix"/>
    <property type="evidence" value="ECO:0007669"/>
    <property type="project" value="UniProtKB-UniRule"/>
</dbReference>
<dbReference type="Pfam" id="PF00679">
    <property type="entry name" value="EFG_C"/>
    <property type="match status" value="1"/>
</dbReference>
<dbReference type="InterPro" id="IPR013842">
    <property type="entry name" value="LepA_CTD"/>
</dbReference>
<feature type="region of interest" description="Disordered" evidence="9">
    <location>
        <begin position="1"/>
        <end position="39"/>
    </location>
</feature>
<dbReference type="InterPro" id="IPR009000">
    <property type="entry name" value="Transl_B-barrel_sf"/>
</dbReference>
<evidence type="ECO:0000256" key="6">
    <source>
        <dbReference type="ARBA" id="ARBA00023134"/>
    </source>
</evidence>
<evidence type="ECO:0000256" key="8">
    <source>
        <dbReference type="HAMAP-Rule" id="MF_03137"/>
    </source>
</evidence>
<feature type="compositionally biased region" description="Basic and acidic residues" evidence="9">
    <location>
        <begin position="260"/>
        <end position="272"/>
    </location>
</feature>
<evidence type="ECO:0000256" key="7">
    <source>
        <dbReference type="ARBA" id="ARBA00023136"/>
    </source>
</evidence>
<name>C1NA01_MICPC</name>
<dbReference type="STRING" id="564608.C1NA01"/>
<keyword evidence="8" id="KW-0648">Protein biosynthesis</keyword>
<dbReference type="EMBL" id="GG663752">
    <property type="protein sequence ID" value="EEH51037.1"/>
    <property type="molecule type" value="Genomic_DNA"/>
</dbReference>
<dbReference type="SMART" id="SM00838">
    <property type="entry name" value="EFG_C"/>
    <property type="match status" value="1"/>
</dbReference>
<comment type="subcellular location">
    <subcellularLocation>
        <location evidence="8">Mitochondrion inner membrane</location>
        <topology evidence="8">Peripheral membrane protein</topology>
        <orientation evidence="8">Matrix side</orientation>
    </subcellularLocation>
</comment>
<comment type="function">
    <text evidence="8">Promotes mitochondrial protein synthesis. May act as a fidelity factor of the translation reaction, by catalyzing a one-codon backward translocation of tRNAs on improperly translocated ribosomes. Binds to mitochondrial ribosomes in a GTP-dependent manner.</text>
</comment>
<feature type="domain" description="Tr-type G" evidence="10">
    <location>
        <begin position="63"/>
        <end position="253"/>
    </location>
</feature>
<dbReference type="CDD" id="cd03709">
    <property type="entry name" value="lepA_C"/>
    <property type="match status" value="1"/>
</dbReference>
<comment type="similarity">
    <text evidence="8">Belongs to the GTP-binding elongation factor family. LepA subfamily.</text>
</comment>
<proteinExistence type="inferred from homology"/>
<dbReference type="Pfam" id="PF06421">
    <property type="entry name" value="LepA_C"/>
    <property type="match status" value="1"/>
</dbReference>
<dbReference type="NCBIfam" id="TIGR01393">
    <property type="entry name" value="lepA"/>
    <property type="match status" value="1"/>
</dbReference>
<dbReference type="eggNOG" id="KOG0462">
    <property type="taxonomic scope" value="Eukaryota"/>
</dbReference>
<dbReference type="OrthoDB" id="1074at2759"/>
<dbReference type="InterPro" id="IPR031157">
    <property type="entry name" value="G_TR_CS"/>
</dbReference>
<evidence type="ECO:0000313" key="12">
    <source>
        <dbReference type="Proteomes" id="UP000001876"/>
    </source>
</evidence>
<dbReference type="InterPro" id="IPR035654">
    <property type="entry name" value="LepA_IV"/>
</dbReference>
<dbReference type="InterPro" id="IPR038363">
    <property type="entry name" value="LepA_C_sf"/>
</dbReference>
<organism evidence="12">
    <name type="scientific">Micromonas pusilla (strain CCMP1545)</name>
    <name type="common">Picoplanktonic green alga</name>
    <dbReference type="NCBI Taxonomy" id="564608"/>
    <lineage>
        <taxon>Eukaryota</taxon>
        <taxon>Viridiplantae</taxon>
        <taxon>Chlorophyta</taxon>
        <taxon>Mamiellophyceae</taxon>
        <taxon>Mamiellales</taxon>
        <taxon>Mamiellaceae</taxon>
        <taxon>Micromonas</taxon>
    </lineage>
</organism>
<dbReference type="GO" id="GO:0045727">
    <property type="term" value="P:positive regulation of translation"/>
    <property type="evidence" value="ECO:0007669"/>
    <property type="project" value="UniProtKB-UniRule"/>
</dbReference>
<dbReference type="SUPFAM" id="SSF50447">
    <property type="entry name" value="Translation proteins"/>
    <property type="match status" value="1"/>
</dbReference>
<reference evidence="11 12" key="1">
    <citation type="journal article" date="2009" name="Science">
        <title>Green evolution and dynamic adaptations revealed by genomes of the marine picoeukaryotes Micromonas.</title>
        <authorList>
            <person name="Worden A.Z."/>
            <person name="Lee J.H."/>
            <person name="Mock T."/>
            <person name="Rouze P."/>
            <person name="Simmons M.P."/>
            <person name="Aerts A.L."/>
            <person name="Allen A.E."/>
            <person name="Cuvelier M.L."/>
            <person name="Derelle E."/>
            <person name="Everett M.V."/>
            <person name="Foulon E."/>
            <person name="Grimwood J."/>
            <person name="Gundlach H."/>
            <person name="Henrissat B."/>
            <person name="Napoli C."/>
            <person name="McDonald S.M."/>
            <person name="Parker M.S."/>
            <person name="Rombauts S."/>
            <person name="Salamov A."/>
            <person name="Von Dassow P."/>
            <person name="Badger J.H."/>
            <person name="Coutinho P.M."/>
            <person name="Demir E."/>
            <person name="Dubchak I."/>
            <person name="Gentemann C."/>
            <person name="Eikrem W."/>
            <person name="Gready J.E."/>
            <person name="John U."/>
            <person name="Lanier W."/>
            <person name="Lindquist E.A."/>
            <person name="Lucas S."/>
            <person name="Mayer K.F."/>
            <person name="Moreau H."/>
            <person name="Not F."/>
            <person name="Otillar R."/>
            <person name="Panaud O."/>
            <person name="Pangilinan J."/>
            <person name="Paulsen I."/>
            <person name="Piegu B."/>
            <person name="Poliakov A."/>
            <person name="Robbens S."/>
            <person name="Schmutz J."/>
            <person name="Toulza E."/>
            <person name="Wyss T."/>
            <person name="Zelensky A."/>
            <person name="Zhou K."/>
            <person name="Armbrust E.V."/>
            <person name="Bhattacharya D."/>
            <person name="Goodenough U.W."/>
            <person name="Van de Peer Y."/>
            <person name="Grigoriev I.V."/>
        </authorList>
    </citation>
    <scope>NUCLEOTIDE SEQUENCE [LARGE SCALE GENOMIC DNA]</scope>
    <source>
        <strain evidence="11 12">CCMP1545</strain>
    </source>
</reference>
<dbReference type="InterPro" id="IPR000640">
    <property type="entry name" value="EFG_V-like"/>
</dbReference>
<evidence type="ECO:0000259" key="10">
    <source>
        <dbReference type="PROSITE" id="PS51722"/>
    </source>
</evidence>
<dbReference type="HAMAP" id="MF_00071">
    <property type="entry name" value="LepA"/>
    <property type="match status" value="1"/>
</dbReference>
<comment type="similarity">
    <text evidence="1">Belongs to the TRAFAC class translation factor GTPase superfamily. Classic translation factor GTPase family. LepA subfamily.</text>
</comment>
<accession>C1NA01</accession>
<keyword evidence="12" id="KW-1185">Reference proteome</keyword>
<dbReference type="GO" id="GO:0005743">
    <property type="term" value="C:mitochondrial inner membrane"/>
    <property type="evidence" value="ECO:0007669"/>
    <property type="project" value="UniProtKB-SubCell"/>
</dbReference>
<dbReference type="Proteomes" id="UP000001876">
    <property type="component" value="Unassembled WGS sequence"/>
</dbReference>
<evidence type="ECO:0000256" key="4">
    <source>
        <dbReference type="ARBA" id="ARBA00022801"/>
    </source>
</evidence>
<dbReference type="FunFam" id="2.40.30.10:FF:000015">
    <property type="entry name" value="Translation factor GUF1, mitochondrial"/>
    <property type="match status" value="1"/>
</dbReference>
<gene>
    <name evidence="11" type="ORF">MICPUCDRAFT_23741</name>
</gene>
<keyword evidence="7 8" id="KW-0472">Membrane</keyword>
<evidence type="ECO:0000256" key="2">
    <source>
        <dbReference type="ARBA" id="ARBA00022741"/>
    </source>
</evidence>
<dbReference type="InterPro" id="IPR005225">
    <property type="entry name" value="Small_GTP-bd"/>
</dbReference>
<dbReference type="Pfam" id="PF00009">
    <property type="entry name" value="GTP_EFTU"/>
    <property type="match status" value="1"/>
</dbReference>
<dbReference type="Gene3D" id="3.40.50.300">
    <property type="entry name" value="P-loop containing nucleotide triphosphate hydrolases"/>
    <property type="match status" value="1"/>
</dbReference>
<feature type="binding site" evidence="8">
    <location>
        <begin position="143"/>
        <end position="147"/>
    </location>
    <ligand>
        <name>GTP</name>
        <dbReference type="ChEBI" id="CHEBI:37565"/>
    </ligand>
</feature>
<dbReference type="OMA" id="HADVFHQ"/>
<dbReference type="PROSITE" id="PS00301">
    <property type="entry name" value="G_TR_1"/>
    <property type="match status" value="1"/>
</dbReference>
<dbReference type="CDD" id="cd01890">
    <property type="entry name" value="LepA"/>
    <property type="match status" value="1"/>
</dbReference>
<dbReference type="GeneID" id="9690265"/>
<comment type="catalytic activity">
    <reaction evidence="8">
        <text>GTP + H2O = GDP + phosphate + H(+)</text>
        <dbReference type="Rhea" id="RHEA:19669"/>
        <dbReference type="ChEBI" id="CHEBI:15377"/>
        <dbReference type="ChEBI" id="CHEBI:15378"/>
        <dbReference type="ChEBI" id="CHEBI:37565"/>
        <dbReference type="ChEBI" id="CHEBI:43474"/>
        <dbReference type="ChEBI" id="CHEBI:58189"/>
        <dbReference type="EC" id="3.6.5.n1"/>
    </reaction>
</comment>
<comment type="caution">
    <text evidence="8">Lacks conserved residue(s) required for the propagation of feature annotation.</text>
</comment>
<dbReference type="Gene3D" id="3.30.70.870">
    <property type="entry name" value="Elongation Factor G (Translational Gtpase), domain 3"/>
    <property type="match status" value="1"/>
</dbReference>
<dbReference type="EC" id="3.6.5.n1" evidence="8"/>